<name>A0A916X0Q8_9MICO</name>
<organism evidence="3 4">
    <name type="scientific">Flexivirga endophytica</name>
    <dbReference type="NCBI Taxonomy" id="1849103"/>
    <lineage>
        <taxon>Bacteria</taxon>
        <taxon>Bacillati</taxon>
        <taxon>Actinomycetota</taxon>
        <taxon>Actinomycetes</taxon>
        <taxon>Micrococcales</taxon>
        <taxon>Dermacoccaceae</taxon>
        <taxon>Flexivirga</taxon>
    </lineage>
</organism>
<gene>
    <name evidence="3" type="ORF">GCM10011492_44100</name>
</gene>
<feature type="domain" description="YCII-related" evidence="2">
    <location>
        <begin position="23"/>
        <end position="104"/>
    </location>
</feature>
<dbReference type="Gene3D" id="3.30.70.1060">
    <property type="entry name" value="Dimeric alpha+beta barrel"/>
    <property type="match status" value="1"/>
</dbReference>
<evidence type="ECO:0000259" key="2">
    <source>
        <dbReference type="Pfam" id="PF03795"/>
    </source>
</evidence>
<accession>A0A916X0Q8</accession>
<dbReference type="InterPro" id="IPR011008">
    <property type="entry name" value="Dimeric_a/b-barrel"/>
</dbReference>
<dbReference type="EMBL" id="BMHI01000009">
    <property type="protein sequence ID" value="GGB48062.1"/>
    <property type="molecule type" value="Genomic_DNA"/>
</dbReference>
<reference evidence="3" key="2">
    <citation type="submission" date="2020-09" db="EMBL/GenBank/DDBJ databases">
        <authorList>
            <person name="Sun Q."/>
            <person name="Zhou Y."/>
        </authorList>
    </citation>
    <scope>NUCLEOTIDE SEQUENCE</scope>
    <source>
        <strain evidence="3">CGMCC 1.15085</strain>
    </source>
</reference>
<dbReference type="PANTHER" id="PTHR35174:SF3">
    <property type="entry name" value="BLL7171 PROTEIN"/>
    <property type="match status" value="1"/>
</dbReference>
<keyword evidence="4" id="KW-1185">Reference proteome</keyword>
<sequence length="118" mass="12524">MAQYLLKMIQPVGEVPDQSVLGPVMEKLGAIQQELAAQDSWVFGGGLHQPETASMVRPGDSGPVVTDGPFAEGAEFVGGVTIIDVEDLDEALRWARRYVEATGLATEVAPFIAGMPRA</sequence>
<dbReference type="SUPFAM" id="SSF54909">
    <property type="entry name" value="Dimeric alpha+beta barrel"/>
    <property type="match status" value="1"/>
</dbReference>
<dbReference type="InterPro" id="IPR005545">
    <property type="entry name" value="YCII"/>
</dbReference>
<protein>
    <recommendedName>
        <fullName evidence="2">YCII-related domain-containing protein</fullName>
    </recommendedName>
</protein>
<comment type="caution">
    <text evidence="3">The sequence shown here is derived from an EMBL/GenBank/DDBJ whole genome shotgun (WGS) entry which is preliminary data.</text>
</comment>
<evidence type="ECO:0000256" key="1">
    <source>
        <dbReference type="ARBA" id="ARBA00007689"/>
    </source>
</evidence>
<dbReference type="AlphaFoldDB" id="A0A916X0Q8"/>
<evidence type="ECO:0000313" key="3">
    <source>
        <dbReference type="EMBL" id="GGB48062.1"/>
    </source>
</evidence>
<dbReference type="Pfam" id="PF03795">
    <property type="entry name" value="YCII"/>
    <property type="match status" value="1"/>
</dbReference>
<dbReference type="PANTHER" id="PTHR35174">
    <property type="entry name" value="BLL7171 PROTEIN-RELATED"/>
    <property type="match status" value="1"/>
</dbReference>
<dbReference type="RefSeq" id="WP_188839243.1">
    <property type="nucleotide sequence ID" value="NZ_BMHI01000009.1"/>
</dbReference>
<proteinExistence type="inferred from homology"/>
<reference evidence="3" key="1">
    <citation type="journal article" date="2014" name="Int. J. Syst. Evol. Microbiol.">
        <title>Complete genome sequence of Corynebacterium casei LMG S-19264T (=DSM 44701T), isolated from a smear-ripened cheese.</title>
        <authorList>
            <consortium name="US DOE Joint Genome Institute (JGI-PGF)"/>
            <person name="Walter F."/>
            <person name="Albersmeier A."/>
            <person name="Kalinowski J."/>
            <person name="Ruckert C."/>
        </authorList>
    </citation>
    <scope>NUCLEOTIDE SEQUENCE</scope>
    <source>
        <strain evidence="3">CGMCC 1.15085</strain>
    </source>
</reference>
<dbReference type="Proteomes" id="UP000636793">
    <property type="component" value="Unassembled WGS sequence"/>
</dbReference>
<comment type="similarity">
    <text evidence="1">Belongs to the YciI family.</text>
</comment>
<evidence type="ECO:0000313" key="4">
    <source>
        <dbReference type="Proteomes" id="UP000636793"/>
    </source>
</evidence>